<proteinExistence type="predicted"/>
<dbReference type="KEGG" id="goe:108864502"/>
<name>A0AAJ7L6T3_9ACAR</name>
<dbReference type="GeneID" id="108864502"/>
<organism evidence="1 2">
    <name type="scientific">Galendromus occidentalis</name>
    <name type="common">western predatory mite</name>
    <dbReference type="NCBI Taxonomy" id="34638"/>
    <lineage>
        <taxon>Eukaryota</taxon>
        <taxon>Metazoa</taxon>
        <taxon>Ecdysozoa</taxon>
        <taxon>Arthropoda</taxon>
        <taxon>Chelicerata</taxon>
        <taxon>Arachnida</taxon>
        <taxon>Acari</taxon>
        <taxon>Parasitiformes</taxon>
        <taxon>Mesostigmata</taxon>
        <taxon>Gamasina</taxon>
        <taxon>Phytoseioidea</taxon>
        <taxon>Phytoseiidae</taxon>
        <taxon>Typhlodrominae</taxon>
        <taxon>Galendromus</taxon>
    </lineage>
</organism>
<sequence>MRQVLQNPRLYNASKTMLHGLISVDCASDPKLVKLRIGVSNVDYVFLYDYVFPGYLAYGIIAITSDYFGQFFYVEVPAEARSEERTLVKDIEFYRSDDFKISFSGLGPVTRLLSTALWAAYRLAPQVPLQLYKALAIRVIQAYIDENPLPI</sequence>
<reference evidence="2" key="1">
    <citation type="submission" date="2025-08" db="UniProtKB">
        <authorList>
            <consortium name="RefSeq"/>
        </authorList>
    </citation>
    <scope>IDENTIFICATION</scope>
</reference>
<gene>
    <name evidence="2" type="primary">LOC108864502</name>
</gene>
<dbReference type="AlphaFoldDB" id="A0AAJ7L6T3"/>
<dbReference type="RefSeq" id="XP_018495788.2">
    <property type="nucleotide sequence ID" value="XM_018640272.2"/>
</dbReference>
<keyword evidence="1" id="KW-1185">Reference proteome</keyword>
<evidence type="ECO:0000313" key="2">
    <source>
        <dbReference type="RefSeq" id="XP_018495788.2"/>
    </source>
</evidence>
<dbReference type="Proteomes" id="UP000694867">
    <property type="component" value="Unplaced"/>
</dbReference>
<protein>
    <submittedName>
        <fullName evidence="2">Uncharacterized protein LOC108864502</fullName>
    </submittedName>
</protein>
<evidence type="ECO:0000313" key="1">
    <source>
        <dbReference type="Proteomes" id="UP000694867"/>
    </source>
</evidence>
<accession>A0AAJ7L6T3</accession>